<reference evidence="1" key="1">
    <citation type="journal article" date="2022" name="bioRxiv">
        <title>Sequencing and chromosome-scale assembly of the giantPleurodeles waltlgenome.</title>
        <authorList>
            <person name="Brown T."/>
            <person name="Elewa A."/>
            <person name="Iarovenko S."/>
            <person name="Subramanian E."/>
            <person name="Araus A.J."/>
            <person name="Petzold A."/>
            <person name="Susuki M."/>
            <person name="Suzuki K.-i.T."/>
            <person name="Hayashi T."/>
            <person name="Toyoda A."/>
            <person name="Oliveira C."/>
            <person name="Osipova E."/>
            <person name="Leigh N.D."/>
            <person name="Simon A."/>
            <person name="Yun M.H."/>
        </authorList>
    </citation>
    <scope>NUCLEOTIDE SEQUENCE</scope>
    <source>
        <strain evidence="1">20211129_DDA</strain>
        <tissue evidence="1">Liver</tissue>
    </source>
</reference>
<name>A0AAV7SJ53_PLEWA</name>
<gene>
    <name evidence="1" type="ORF">NDU88_004559</name>
</gene>
<proteinExistence type="predicted"/>
<sequence length="107" mass="11913">MCGRAETGLPGQPMLWAIKENTRKRNGPLIETGPGVLSTYEDFHYDYGVGALPRLTLTEVSDGNEESANLPPDEKTARTEECWSAPLSEHERNCCEEAYNALENRGR</sequence>
<evidence type="ECO:0000313" key="1">
    <source>
        <dbReference type="EMBL" id="KAJ1164113.1"/>
    </source>
</evidence>
<evidence type="ECO:0000313" key="2">
    <source>
        <dbReference type="Proteomes" id="UP001066276"/>
    </source>
</evidence>
<dbReference type="AlphaFoldDB" id="A0AAV7SJ53"/>
<comment type="caution">
    <text evidence="1">The sequence shown here is derived from an EMBL/GenBank/DDBJ whole genome shotgun (WGS) entry which is preliminary data.</text>
</comment>
<accession>A0AAV7SJ53</accession>
<dbReference type="EMBL" id="JANPWB010000008">
    <property type="protein sequence ID" value="KAJ1164113.1"/>
    <property type="molecule type" value="Genomic_DNA"/>
</dbReference>
<dbReference type="Proteomes" id="UP001066276">
    <property type="component" value="Chromosome 4_2"/>
</dbReference>
<keyword evidence="2" id="KW-1185">Reference proteome</keyword>
<organism evidence="1 2">
    <name type="scientific">Pleurodeles waltl</name>
    <name type="common">Iberian ribbed newt</name>
    <dbReference type="NCBI Taxonomy" id="8319"/>
    <lineage>
        <taxon>Eukaryota</taxon>
        <taxon>Metazoa</taxon>
        <taxon>Chordata</taxon>
        <taxon>Craniata</taxon>
        <taxon>Vertebrata</taxon>
        <taxon>Euteleostomi</taxon>
        <taxon>Amphibia</taxon>
        <taxon>Batrachia</taxon>
        <taxon>Caudata</taxon>
        <taxon>Salamandroidea</taxon>
        <taxon>Salamandridae</taxon>
        <taxon>Pleurodelinae</taxon>
        <taxon>Pleurodeles</taxon>
    </lineage>
</organism>
<protein>
    <submittedName>
        <fullName evidence="1">Uncharacterized protein</fullName>
    </submittedName>
</protein>